<protein>
    <recommendedName>
        <fullName evidence="2">Thiamine-monophosphate kinase</fullName>
        <shortName evidence="2">TMP kinase</shortName>
        <shortName evidence="2">Thiamine-phosphate kinase</shortName>
        <ecNumber evidence="2">2.7.4.16</ecNumber>
    </recommendedName>
</protein>
<comment type="caution">
    <text evidence="2">Lacks conserved residue(s) required for the propagation of feature annotation.</text>
</comment>
<evidence type="ECO:0000313" key="4">
    <source>
        <dbReference type="EMBL" id="MFC0180233.1"/>
    </source>
</evidence>
<reference evidence="4 5" key="1">
    <citation type="submission" date="2024-09" db="EMBL/GenBank/DDBJ databases">
        <authorList>
            <person name="Sun Q."/>
            <person name="Mori K."/>
        </authorList>
    </citation>
    <scope>NUCLEOTIDE SEQUENCE [LARGE SCALE GENOMIC DNA]</scope>
    <source>
        <strain evidence="4 5">CCM 8545</strain>
    </source>
</reference>
<dbReference type="RefSeq" id="WP_385877346.1">
    <property type="nucleotide sequence ID" value="NZ_JBHLXE010000097.1"/>
</dbReference>
<keyword evidence="2" id="KW-0460">Magnesium</keyword>
<evidence type="ECO:0000256" key="1">
    <source>
        <dbReference type="ARBA" id="ARBA00022977"/>
    </source>
</evidence>
<dbReference type="HAMAP" id="MF_02128">
    <property type="entry name" value="TMP_kinase"/>
    <property type="match status" value="1"/>
</dbReference>
<dbReference type="EC" id="2.7.4.16" evidence="2"/>
<keyword evidence="2" id="KW-0067">ATP-binding</keyword>
<dbReference type="InterPro" id="IPR006283">
    <property type="entry name" value="ThiL-like"/>
</dbReference>
<dbReference type="GO" id="GO:0009030">
    <property type="term" value="F:thiamine-phosphate kinase activity"/>
    <property type="evidence" value="ECO:0007669"/>
    <property type="project" value="UniProtKB-EC"/>
</dbReference>
<dbReference type="SUPFAM" id="SSF56042">
    <property type="entry name" value="PurM C-terminal domain-like"/>
    <property type="match status" value="1"/>
</dbReference>
<dbReference type="InterPro" id="IPR036921">
    <property type="entry name" value="PurM-like_N_sf"/>
</dbReference>
<feature type="binding site" evidence="2">
    <location>
        <position position="141"/>
    </location>
    <ligand>
        <name>Mg(2+)</name>
        <dbReference type="ChEBI" id="CHEBI:18420"/>
        <label>1</label>
    </ligand>
</feature>
<feature type="binding site" evidence="2">
    <location>
        <position position="73"/>
    </location>
    <ligand>
        <name>substrate</name>
    </ligand>
</feature>
<keyword evidence="2 4" id="KW-0418">Kinase</keyword>
<dbReference type="InterPro" id="IPR016188">
    <property type="entry name" value="PurM-like_N"/>
</dbReference>
<organism evidence="4 5">
    <name type="scientific">Thorsellia kenyensis</name>
    <dbReference type="NCBI Taxonomy" id="1549888"/>
    <lineage>
        <taxon>Bacteria</taxon>
        <taxon>Pseudomonadati</taxon>
        <taxon>Pseudomonadota</taxon>
        <taxon>Gammaproteobacteria</taxon>
        <taxon>Enterobacterales</taxon>
        <taxon>Thorselliaceae</taxon>
        <taxon>Thorsellia</taxon>
    </lineage>
</organism>
<feature type="binding site" evidence="2">
    <location>
        <position position="341"/>
    </location>
    <ligand>
        <name>substrate</name>
    </ligand>
</feature>
<dbReference type="EMBL" id="JBHLXE010000097">
    <property type="protein sequence ID" value="MFC0180233.1"/>
    <property type="molecule type" value="Genomic_DNA"/>
</dbReference>
<feature type="binding site" evidence="2">
    <location>
        <position position="94"/>
    </location>
    <ligand>
        <name>Mg(2+)</name>
        <dbReference type="ChEBI" id="CHEBI:18420"/>
        <label>3</label>
    </ligand>
</feature>
<dbReference type="NCBIfam" id="TIGR01379">
    <property type="entry name" value="thiL"/>
    <property type="match status" value="1"/>
</dbReference>
<dbReference type="Pfam" id="PF00586">
    <property type="entry name" value="AIRS"/>
    <property type="match status" value="1"/>
</dbReference>
<keyword evidence="2 4" id="KW-0808">Transferase</keyword>
<feature type="binding site" evidence="2">
    <location>
        <position position="65"/>
    </location>
    <ligand>
        <name>Mg(2+)</name>
        <dbReference type="ChEBI" id="CHEBI:18420"/>
        <label>1</label>
    </ligand>
</feature>
<dbReference type="Gene3D" id="3.30.1330.10">
    <property type="entry name" value="PurM-like, N-terminal domain"/>
    <property type="match status" value="1"/>
</dbReference>
<comment type="function">
    <text evidence="2">Catalyzes the ATP-dependent phosphorylation of thiamine-monophosphate (TMP) to form thiamine-pyrophosphate (TPP), the active form of vitamin B1.</text>
</comment>
<feature type="binding site" evidence="2">
    <location>
        <position position="49"/>
    </location>
    <ligand>
        <name>Mg(2+)</name>
        <dbReference type="ChEBI" id="CHEBI:18420"/>
        <label>4</label>
    </ligand>
</feature>
<feature type="binding site" evidence="2">
    <location>
        <position position="283"/>
    </location>
    <ligand>
        <name>Mg(2+)</name>
        <dbReference type="ChEBI" id="CHEBI:18420"/>
        <label>3</label>
    </ligand>
</feature>
<dbReference type="InterPro" id="IPR036676">
    <property type="entry name" value="PurM-like_C_sf"/>
</dbReference>
<name>A0ABV6CB56_9GAMM</name>
<feature type="binding site" evidence="2">
    <location>
        <position position="49"/>
    </location>
    <ligand>
        <name>Mg(2+)</name>
        <dbReference type="ChEBI" id="CHEBI:18420"/>
        <label>3</label>
    </ligand>
</feature>
<feature type="binding site" evidence="2">
    <location>
        <position position="165"/>
    </location>
    <ligand>
        <name>ATP</name>
        <dbReference type="ChEBI" id="CHEBI:30616"/>
    </ligand>
</feature>
<keyword evidence="2" id="KW-0547">Nucleotide-binding</keyword>
<comment type="caution">
    <text evidence="4">The sequence shown here is derived from an EMBL/GenBank/DDBJ whole genome shotgun (WGS) entry which is preliminary data.</text>
</comment>
<feature type="binding site" evidence="2">
    <location>
        <position position="66"/>
    </location>
    <ligand>
        <name>Mg(2+)</name>
        <dbReference type="ChEBI" id="CHEBI:18420"/>
        <label>1</label>
    </ligand>
</feature>
<dbReference type="Proteomes" id="UP001589758">
    <property type="component" value="Unassembled WGS sequence"/>
</dbReference>
<accession>A0ABV6CB56</accession>
<dbReference type="SUPFAM" id="SSF55326">
    <property type="entry name" value="PurM N-terminal domain-like"/>
    <property type="match status" value="1"/>
</dbReference>
<sequence length="403" mass="44953">MKSINKPFNPYLKEFDLIYKYFHAPAAALLSNSYKDKKISTTELGIGDDCALLDIPPNNQLAISTDTLVEGRHFFNKTDPADIAYKAFMVSVSDLAAMGANPKWLSLALTLPCLDEDWLSRFSSQLFLLLNAYDMTLVGGDTTKGPLTITMVVKGTIEKHRALRRSSAKVNDDIYVSGELGSSALGLQFISKYLNQAEFSKNELRETFLKAYKPKFHLDSDIYSKNQLGEKLNKVKINKSIGNNSYLLFNKLSDMGFIGRYHFPEARVHLGRKLNTIAHSAIDISDGLASDLSHLCYASQLSANIELEKLPLNASFNSVFKTLYPIKTQTDAYLLALTGGDDYELIFTAPKKSRNNIALLAETLKLPITCIGEMSEQSERPTISYTFNKSKLKFDALGFDHFA</sequence>
<proteinExistence type="inferred from homology"/>
<comment type="catalytic activity">
    <reaction evidence="2">
        <text>thiamine phosphate + ATP = thiamine diphosphate + ADP</text>
        <dbReference type="Rhea" id="RHEA:15913"/>
        <dbReference type="ChEBI" id="CHEBI:30616"/>
        <dbReference type="ChEBI" id="CHEBI:37575"/>
        <dbReference type="ChEBI" id="CHEBI:58937"/>
        <dbReference type="ChEBI" id="CHEBI:456216"/>
        <dbReference type="EC" id="2.7.4.16"/>
    </reaction>
</comment>
<feature type="binding site" evidence="2">
    <location>
        <begin position="140"/>
        <end position="141"/>
    </location>
    <ligand>
        <name>ATP</name>
        <dbReference type="ChEBI" id="CHEBI:30616"/>
    </ligand>
</feature>
<dbReference type="Gene3D" id="3.90.650.10">
    <property type="entry name" value="PurM-like C-terminal domain"/>
    <property type="match status" value="1"/>
</dbReference>
<evidence type="ECO:0000256" key="2">
    <source>
        <dbReference type="HAMAP-Rule" id="MF_02128"/>
    </source>
</evidence>
<comment type="similarity">
    <text evidence="2">Belongs to the thiamine-monophosphate kinase family.</text>
</comment>
<dbReference type="CDD" id="cd02194">
    <property type="entry name" value="ThiL"/>
    <property type="match status" value="1"/>
</dbReference>
<gene>
    <name evidence="2 4" type="primary">thiL</name>
    <name evidence="4" type="ORF">ACFFIT_09115</name>
</gene>
<feature type="binding site" evidence="2">
    <location>
        <position position="94"/>
    </location>
    <ligand>
        <name>Mg(2+)</name>
        <dbReference type="ChEBI" id="CHEBI:18420"/>
        <label>2</label>
    </ligand>
</feature>
<feature type="binding site" evidence="2">
    <location>
        <position position="399"/>
    </location>
    <ligand>
        <name>substrate</name>
    </ligand>
</feature>
<keyword evidence="5" id="KW-1185">Reference proteome</keyword>
<dbReference type="PANTHER" id="PTHR30270">
    <property type="entry name" value="THIAMINE-MONOPHOSPHATE KINASE"/>
    <property type="match status" value="1"/>
</dbReference>
<feature type="binding site" evidence="2">
    <location>
        <position position="286"/>
    </location>
    <ligand>
        <name>Mg(2+)</name>
        <dbReference type="ChEBI" id="CHEBI:18420"/>
        <label>5</label>
    </ligand>
</feature>
<feature type="binding site" evidence="2">
    <location>
        <position position="94"/>
    </location>
    <ligand>
        <name>Mg(2+)</name>
        <dbReference type="ChEBI" id="CHEBI:18420"/>
        <label>4</label>
    </ligand>
</feature>
<comment type="miscellaneous">
    <text evidence="2">Reaction mechanism of ThiL seems to utilize a direct, inline transfer of the gamma-phosphate of ATP to TMP rather than a phosphorylated enzyme intermediate.</text>
</comment>
<feature type="binding site" evidence="2">
    <location>
        <position position="66"/>
    </location>
    <ligand>
        <name>Mg(2+)</name>
        <dbReference type="ChEBI" id="CHEBI:18420"/>
        <label>2</label>
    </ligand>
</feature>
<keyword evidence="2" id="KW-0479">Metal-binding</keyword>
<comment type="pathway">
    <text evidence="2">Cofactor biosynthesis; thiamine diphosphate biosynthesis; thiamine diphosphate from thiamine phosphate: step 1/1.</text>
</comment>
<keyword evidence="1 2" id="KW-0784">Thiamine biosynthesis</keyword>
<dbReference type="PANTHER" id="PTHR30270:SF0">
    <property type="entry name" value="THIAMINE-MONOPHOSPHATE KINASE"/>
    <property type="match status" value="1"/>
</dbReference>
<evidence type="ECO:0000313" key="5">
    <source>
        <dbReference type="Proteomes" id="UP001589758"/>
    </source>
</evidence>
<feature type="binding site" evidence="2">
    <location>
        <position position="64"/>
    </location>
    <ligand>
        <name>Mg(2+)</name>
        <dbReference type="ChEBI" id="CHEBI:18420"/>
        <label>4</label>
    </ligand>
</feature>
<feature type="binding site" evidence="2">
    <location>
        <position position="285"/>
    </location>
    <ligand>
        <name>ATP</name>
        <dbReference type="ChEBI" id="CHEBI:30616"/>
    </ligand>
</feature>
<evidence type="ECO:0000259" key="3">
    <source>
        <dbReference type="Pfam" id="PF00586"/>
    </source>
</evidence>
<feature type="domain" description="PurM-like N-terminal" evidence="3">
    <location>
        <begin position="47"/>
        <end position="156"/>
    </location>
</feature>